<proteinExistence type="predicted"/>
<dbReference type="Proteomes" id="UP000551758">
    <property type="component" value="Unassembled WGS sequence"/>
</dbReference>
<feature type="region of interest" description="Disordered" evidence="1">
    <location>
        <begin position="112"/>
        <end position="139"/>
    </location>
</feature>
<protein>
    <submittedName>
        <fullName evidence="2">Uncharacterized protein</fullName>
    </submittedName>
</protein>
<sequence>MMGPPWMGRLGEQQQSWRCIWTLPYGSLACGVISHLSASQSHSVFGQPGHCHVRLLPSEVLPRLGAPQTYSMSGQLGHYCGRSLPRGVLPCLGAPQSQSLWTPPHVVTVMPLSGTSTQEPISSSETSPPKTRPAGLPCPHRSPHREVLAEGHMHVLCSMRQHPPQMDEAIGGISRHGWLYGGSLAVAALPCGEGCVCVHV</sequence>
<evidence type="ECO:0000256" key="1">
    <source>
        <dbReference type="SAM" id="MobiDB-lite"/>
    </source>
</evidence>
<evidence type="ECO:0000313" key="2">
    <source>
        <dbReference type="EMBL" id="KAF5921665.1"/>
    </source>
</evidence>
<dbReference type="EMBL" id="JACDTQ010001582">
    <property type="protein sequence ID" value="KAF5921665.1"/>
    <property type="molecule type" value="Genomic_DNA"/>
</dbReference>
<gene>
    <name evidence="2" type="ORF">HPG69_012835</name>
</gene>
<dbReference type="AlphaFoldDB" id="A0A7J7F0W6"/>
<evidence type="ECO:0000313" key="3">
    <source>
        <dbReference type="Proteomes" id="UP000551758"/>
    </source>
</evidence>
<organism evidence="2 3">
    <name type="scientific">Diceros bicornis minor</name>
    <name type="common">South-central black rhinoceros</name>
    <dbReference type="NCBI Taxonomy" id="77932"/>
    <lineage>
        <taxon>Eukaryota</taxon>
        <taxon>Metazoa</taxon>
        <taxon>Chordata</taxon>
        <taxon>Craniata</taxon>
        <taxon>Vertebrata</taxon>
        <taxon>Euteleostomi</taxon>
        <taxon>Mammalia</taxon>
        <taxon>Eutheria</taxon>
        <taxon>Laurasiatheria</taxon>
        <taxon>Perissodactyla</taxon>
        <taxon>Rhinocerotidae</taxon>
        <taxon>Diceros</taxon>
    </lineage>
</organism>
<accession>A0A7J7F0W6</accession>
<name>A0A7J7F0W6_DICBM</name>
<feature type="compositionally biased region" description="Polar residues" evidence="1">
    <location>
        <begin position="113"/>
        <end position="129"/>
    </location>
</feature>
<comment type="caution">
    <text evidence="2">The sequence shown here is derived from an EMBL/GenBank/DDBJ whole genome shotgun (WGS) entry which is preliminary data.</text>
</comment>
<keyword evidence="3" id="KW-1185">Reference proteome</keyword>
<reference evidence="2 3" key="1">
    <citation type="journal article" date="2020" name="Mol. Biol. Evol.">
        <title>Interspecific Gene Flow and the Evolution of Specialization in Black and White Rhinoceros.</title>
        <authorList>
            <person name="Moodley Y."/>
            <person name="Westbury M.V."/>
            <person name="Russo I.M."/>
            <person name="Gopalakrishnan S."/>
            <person name="Rakotoarivelo A."/>
            <person name="Olsen R.A."/>
            <person name="Prost S."/>
            <person name="Tunstall T."/>
            <person name="Ryder O.A."/>
            <person name="Dalen L."/>
            <person name="Bruford M.W."/>
        </authorList>
    </citation>
    <scope>NUCLEOTIDE SEQUENCE [LARGE SCALE GENOMIC DNA]</scope>
    <source>
        <strain evidence="2">SBR-YM</strain>
        <tissue evidence="2">Skin</tissue>
    </source>
</reference>